<dbReference type="GO" id="GO:0006168">
    <property type="term" value="P:adenine salvage"/>
    <property type="evidence" value="ECO:0007669"/>
    <property type="project" value="InterPro"/>
</dbReference>
<dbReference type="NCBIfam" id="NF002634">
    <property type="entry name" value="PRK02304.1-3"/>
    <property type="match status" value="1"/>
</dbReference>
<comment type="pathway">
    <text evidence="3 11">Purine metabolism; AMP biosynthesis via salvage pathway; AMP from adenine: step 1/1.</text>
</comment>
<dbReference type="HAMAP" id="MF_00004">
    <property type="entry name" value="Aden_phosphoribosyltr"/>
    <property type="match status" value="1"/>
</dbReference>
<comment type="subunit">
    <text evidence="5 11">Homodimer.</text>
</comment>
<dbReference type="Gene3D" id="3.40.50.2020">
    <property type="match status" value="1"/>
</dbReference>
<dbReference type="FunFam" id="3.40.50.2020:FF:000021">
    <property type="entry name" value="Adenine phosphoribosyltransferase"/>
    <property type="match status" value="1"/>
</dbReference>
<evidence type="ECO:0000256" key="11">
    <source>
        <dbReference type="HAMAP-Rule" id="MF_00004"/>
    </source>
</evidence>
<dbReference type="InterPro" id="IPR029057">
    <property type="entry name" value="PRTase-like"/>
</dbReference>
<comment type="catalytic activity">
    <reaction evidence="1 11">
        <text>AMP + diphosphate = 5-phospho-alpha-D-ribose 1-diphosphate + adenine</text>
        <dbReference type="Rhea" id="RHEA:16609"/>
        <dbReference type="ChEBI" id="CHEBI:16708"/>
        <dbReference type="ChEBI" id="CHEBI:33019"/>
        <dbReference type="ChEBI" id="CHEBI:58017"/>
        <dbReference type="ChEBI" id="CHEBI:456215"/>
        <dbReference type="EC" id="2.4.2.7"/>
    </reaction>
</comment>
<dbReference type="Proteomes" id="UP000249799">
    <property type="component" value="Chromosome"/>
</dbReference>
<dbReference type="EMBL" id="CP030032">
    <property type="protein sequence ID" value="AWV89655.1"/>
    <property type="molecule type" value="Genomic_DNA"/>
</dbReference>
<reference evidence="12 13" key="1">
    <citation type="submission" date="2018-06" db="EMBL/GenBank/DDBJ databases">
        <title>Lujinxingia sediminis gen. nov. sp. nov., a new facultative anaerobic member of the class Deltaproteobacteria, and proposal of Lujinxingaceae fam. nov.</title>
        <authorList>
            <person name="Guo L.-Y."/>
            <person name="Li C.-M."/>
            <person name="Wang S."/>
            <person name="Du Z.-J."/>
        </authorList>
    </citation>
    <scope>NUCLEOTIDE SEQUENCE [LARGE SCALE GENOMIC DNA]</scope>
    <source>
        <strain evidence="12 13">FA350</strain>
    </source>
</reference>
<dbReference type="GO" id="GO:0003999">
    <property type="term" value="F:adenine phosphoribosyltransferase activity"/>
    <property type="evidence" value="ECO:0007669"/>
    <property type="project" value="UniProtKB-UniRule"/>
</dbReference>
<gene>
    <name evidence="11" type="primary">apt</name>
    <name evidence="12" type="ORF">DN745_10020</name>
</gene>
<keyword evidence="10 11" id="KW-0660">Purine salvage</keyword>
<dbReference type="NCBIfam" id="NF002636">
    <property type="entry name" value="PRK02304.1-5"/>
    <property type="match status" value="1"/>
</dbReference>
<dbReference type="Pfam" id="PF00156">
    <property type="entry name" value="Pribosyltran"/>
    <property type="match status" value="1"/>
</dbReference>
<dbReference type="PANTHER" id="PTHR11776">
    <property type="entry name" value="ADENINE PHOSPHORIBOSYLTRANSFERASE"/>
    <property type="match status" value="1"/>
</dbReference>
<dbReference type="PANTHER" id="PTHR11776:SF7">
    <property type="entry name" value="PHOSPHORIBOSYLTRANSFERASE DOMAIN-CONTAINING PROTEIN"/>
    <property type="match status" value="1"/>
</dbReference>
<name>A0A2Z4FLH6_9DELT</name>
<dbReference type="SUPFAM" id="SSF53271">
    <property type="entry name" value="PRTase-like"/>
    <property type="match status" value="1"/>
</dbReference>
<dbReference type="GO" id="GO:0005737">
    <property type="term" value="C:cytoplasm"/>
    <property type="evidence" value="ECO:0007669"/>
    <property type="project" value="UniProtKB-SubCell"/>
</dbReference>
<evidence type="ECO:0000256" key="4">
    <source>
        <dbReference type="ARBA" id="ARBA00008391"/>
    </source>
</evidence>
<comment type="similarity">
    <text evidence="4 11">Belongs to the purine/pyrimidine phosphoribosyltransferase family.</text>
</comment>
<keyword evidence="9 11" id="KW-0808">Transferase</keyword>
<keyword evidence="7 11" id="KW-0963">Cytoplasm</keyword>
<evidence type="ECO:0000313" key="13">
    <source>
        <dbReference type="Proteomes" id="UP000249799"/>
    </source>
</evidence>
<evidence type="ECO:0000256" key="3">
    <source>
        <dbReference type="ARBA" id="ARBA00004659"/>
    </source>
</evidence>
<accession>A0A2Z4FLH6</accession>
<dbReference type="GO" id="GO:0006166">
    <property type="term" value="P:purine ribonucleoside salvage"/>
    <property type="evidence" value="ECO:0007669"/>
    <property type="project" value="UniProtKB-UniRule"/>
</dbReference>
<evidence type="ECO:0000256" key="5">
    <source>
        <dbReference type="ARBA" id="ARBA00011738"/>
    </source>
</evidence>
<evidence type="ECO:0000256" key="7">
    <source>
        <dbReference type="ARBA" id="ARBA00022490"/>
    </source>
</evidence>
<dbReference type="GO" id="GO:0044209">
    <property type="term" value="P:AMP salvage"/>
    <property type="evidence" value="ECO:0007669"/>
    <property type="project" value="UniProtKB-UniRule"/>
</dbReference>
<keyword evidence="8 11" id="KW-0328">Glycosyltransferase</keyword>
<dbReference type="UniPathway" id="UPA00588">
    <property type="reaction ID" value="UER00646"/>
</dbReference>
<comment type="subcellular location">
    <subcellularLocation>
        <location evidence="2 11">Cytoplasm</location>
    </subcellularLocation>
</comment>
<dbReference type="EC" id="2.4.2.7" evidence="6 11"/>
<evidence type="ECO:0000256" key="1">
    <source>
        <dbReference type="ARBA" id="ARBA00000868"/>
    </source>
</evidence>
<dbReference type="InterPro" id="IPR050120">
    <property type="entry name" value="Adenine_PRTase"/>
</dbReference>
<dbReference type="CDD" id="cd06223">
    <property type="entry name" value="PRTases_typeI"/>
    <property type="match status" value="1"/>
</dbReference>
<proteinExistence type="inferred from homology"/>
<dbReference type="OrthoDB" id="9803963at2"/>
<evidence type="ECO:0000256" key="2">
    <source>
        <dbReference type="ARBA" id="ARBA00004496"/>
    </source>
</evidence>
<keyword evidence="13" id="KW-1185">Reference proteome</keyword>
<dbReference type="RefSeq" id="WP_111334496.1">
    <property type="nucleotide sequence ID" value="NZ_CP030032.1"/>
</dbReference>
<protein>
    <recommendedName>
        <fullName evidence="6 11">Adenine phosphoribosyltransferase</fullName>
        <shortName evidence="11">APRT</shortName>
        <ecNumber evidence="6 11">2.4.2.7</ecNumber>
    </recommendedName>
</protein>
<comment type="function">
    <text evidence="11">Catalyzes a salvage reaction resulting in the formation of AMP, that is energically less costly than de novo synthesis.</text>
</comment>
<evidence type="ECO:0000256" key="10">
    <source>
        <dbReference type="ARBA" id="ARBA00022726"/>
    </source>
</evidence>
<dbReference type="InterPro" id="IPR000836">
    <property type="entry name" value="PRTase_dom"/>
</dbReference>
<dbReference type="AlphaFoldDB" id="A0A2Z4FLH6"/>
<evidence type="ECO:0000256" key="8">
    <source>
        <dbReference type="ARBA" id="ARBA00022676"/>
    </source>
</evidence>
<dbReference type="InterPro" id="IPR005764">
    <property type="entry name" value="Ade_phspho_trans"/>
</dbReference>
<evidence type="ECO:0000256" key="6">
    <source>
        <dbReference type="ARBA" id="ARBA00011893"/>
    </source>
</evidence>
<dbReference type="NCBIfam" id="TIGR01090">
    <property type="entry name" value="apt"/>
    <property type="match status" value="1"/>
</dbReference>
<sequence length="176" mass="19152">MNTLEARIKSDIREIPDFPKPGIGYKDITTLLDNPERFAEVIDAFKARYAEQNIDHIVAIESRGFIFGAPLAYALGVGLSLVRKPGKLPYKCHSVDYALEYGSDTVEMHIDAVKEGGRVLVIDDLLATGGTAAAACKLVEACGGEVVECAFLVELAFINAREAKLKDQKVFALATY</sequence>
<evidence type="ECO:0000256" key="9">
    <source>
        <dbReference type="ARBA" id="ARBA00022679"/>
    </source>
</evidence>
<organism evidence="12 13">
    <name type="scientific">Bradymonas sediminis</name>
    <dbReference type="NCBI Taxonomy" id="1548548"/>
    <lineage>
        <taxon>Bacteria</taxon>
        <taxon>Deltaproteobacteria</taxon>
        <taxon>Bradymonadales</taxon>
        <taxon>Bradymonadaceae</taxon>
        <taxon>Bradymonas</taxon>
    </lineage>
</organism>
<dbReference type="KEGG" id="bsed:DN745_10020"/>
<evidence type="ECO:0000313" key="12">
    <source>
        <dbReference type="EMBL" id="AWV89655.1"/>
    </source>
</evidence>